<evidence type="ECO:0000313" key="6">
    <source>
        <dbReference type="Proteomes" id="UP000659388"/>
    </source>
</evidence>
<dbReference type="RefSeq" id="WP_202245846.1">
    <property type="nucleotide sequence ID" value="NZ_JAESIY010000010.1"/>
</dbReference>
<keyword evidence="1" id="KW-0238">DNA-binding</keyword>
<feature type="modified residue" description="4-aspartylphosphate" evidence="2">
    <location>
        <position position="53"/>
    </location>
</feature>
<feature type="domain" description="HTH LytTR-type" evidence="4">
    <location>
        <begin position="134"/>
        <end position="235"/>
    </location>
</feature>
<dbReference type="InterPro" id="IPR007492">
    <property type="entry name" value="LytTR_DNA-bd_dom"/>
</dbReference>
<dbReference type="InterPro" id="IPR011006">
    <property type="entry name" value="CheY-like_superfamily"/>
</dbReference>
<dbReference type="Proteomes" id="UP000659388">
    <property type="component" value="Unassembled WGS sequence"/>
</dbReference>
<dbReference type="SMART" id="SM00850">
    <property type="entry name" value="LytTR"/>
    <property type="match status" value="1"/>
</dbReference>
<dbReference type="GO" id="GO:0006355">
    <property type="term" value="P:regulation of DNA-templated transcription"/>
    <property type="evidence" value="ECO:0007669"/>
    <property type="project" value="TreeGrafter"/>
</dbReference>
<name>A0A937FC33_9BACT</name>
<sequence>MNCLIVDDEPIAREIMRTHLQKLGNVKIVAECSSAMEAFAHLHQTHIDLVFLDINMPEITGLSFMKLLSKDVKVIFTTAYREYAVDGFDLEAVDYLLKPISFERLLQAVRRYYKVEAKRDEGVPTKKEGERDHFFVRADRKMVRINYADILFIESYSDYVKIQTIAETVVSRENISAMENILPAGDFIRIHRSFIVAKNKIEAYTHEIIEIKGRELPISRSYKEQVLFQLNQAGG</sequence>
<evidence type="ECO:0000259" key="3">
    <source>
        <dbReference type="PROSITE" id="PS50110"/>
    </source>
</evidence>
<gene>
    <name evidence="5" type="ORF">JL102_18025</name>
</gene>
<dbReference type="InterPro" id="IPR039420">
    <property type="entry name" value="WalR-like"/>
</dbReference>
<feature type="domain" description="Response regulatory" evidence="3">
    <location>
        <begin position="2"/>
        <end position="113"/>
    </location>
</feature>
<comment type="caution">
    <text evidence="5">The sequence shown here is derived from an EMBL/GenBank/DDBJ whole genome shotgun (WGS) entry which is preliminary data.</text>
</comment>
<dbReference type="EMBL" id="JAESIY010000010">
    <property type="protein sequence ID" value="MBL3658054.1"/>
    <property type="molecule type" value="Genomic_DNA"/>
</dbReference>
<dbReference type="SUPFAM" id="SSF52172">
    <property type="entry name" value="CheY-like"/>
    <property type="match status" value="1"/>
</dbReference>
<organism evidence="5 6">
    <name type="scientific">Fulvivirga sediminis</name>
    <dbReference type="NCBI Taxonomy" id="2803949"/>
    <lineage>
        <taxon>Bacteria</taxon>
        <taxon>Pseudomonadati</taxon>
        <taxon>Bacteroidota</taxon>
        <taxon>Cytophagia</taxon>
        <taxon>Cytophagales</taxon>
        <taxon>Fulvivirgaceae</taxon>
        <taxon>Fulvivirga</taxon>
    </lineage>
</organism>
<keyword evidence="6" id="KW-1185">Reference proteome</keyword>
<dbReference type="GO" id="GO:0005829">
    <property type="term" value="C:cytosol"/>
    <property type="evidence" value="ECO:0007669"/>
    <property type="project" value="TreeGrafter"/>
</dbReference>
<protein>
    <submittedName>
        <fullName evidence="5">Response regulator transcription factor</fullName>
    </submittedName>
</protein>
<evidence type="ECO:0000256" key="1">
    <source>
        <dbReference type="ARBA" id="ARBA00023125"/>
    </source>
</evidence>
<dbReference type="PANTHER" id="PTHR48111">
    <property type="entry name" value="REGULATOR OF RPOS"/>
    <property type="match status" value="1"/>
</dbReference>
<dbReference type="GO" id="GO:0000976">
    <property type="term" value="F:transcription cis-regulatory region binding"/>
    <property type="evidence" value="ECO:0007669"/>
    <property type="project" value="TreeGrafter"/>
</dbReference>
<dbReference type="SMART" id="SM00448">
    <property type="entry name" value="REC"/>
    <property type="match status" value="1"/>
</dbReference>
<dbReference type="AlphaFoldDB" id="A0A937FC33"/>
<dbReference type="PROSITE" id="PS50110">
    <property type="entry name" value="RESPONSE_REGULATORY"/>
    <property type="match status" value="1"/>
</dbReference>
<keyword evidence="2" id="KW-0597">Phosphoprotein</keyword>
<evidence type="ECO:0000313" key="5">
    <source>
        <dbReference type="EMBL" id="MBL3658054.1"/>
    </source>
</evidence>
<evidence type="ECO:0000259" key="4">
    <source>
        <dbReference type="PROSITE" id="PS50930"/>
    </source>
</evidence>
<accession>A0A937FC33</accession>
<dbReference type="PANTHER" id="PTHR48111:SF17">
    <property type="entry name" value="TRANSCRIPTIONAL REGULATORY PROTEIN YPDB"/>
    <property type="match status" value="1"/>
</dbReference>
<dbReference type="Gene3D" id="2.40.50.1020">
    <property type="entry name" value="LytTr DNA-binding domain"/>
    <property type="match status" value="1"/>
</dbReference>
<dbReference type="Gene3D" id="3.40.50.2300">
    <property type="match status" value="1"/>
</dbReference>
<dbReference type="InterPro" id="IPR001789">
    <property type="entry name" value="Sig_transdc_resp-reg_receiver"/>
</dbReference>
<dbReference type="Pfam" id="PF00072">
    <property type="entry name" value="Response_reg"/>
    <property type="match status" value="1"/>
</dbReference>
<dbReference type="GO" id="GO:0032993">
    <property type="term" value="C:protein-DNA complex"/>
    <property type="evidence" value="ECO:0007669"/>
    <property type="project" value="TreeGrafter"/>
</dbReference>
<proteinExistence type="predicted"/>
<evidence type="ECO:0000256" key="2">
    <source>
        <dbReference type="PROSITE-ProRule" id="PRU00169"/>
    </source>
</evidence>
<reference evidence="5" key="1">
    <citation type="submission" date="2021-01" db="EMBL/GenBank/DDBJ databases">
        <title>Fulvivirga kasyanovii gen. nov., sp nov., a novel member of the phylum Bacteroidetes isolated from seawater in a mussel farm.</title>
        <authorList>
            <person name="Zhao L.-H."/>
            <person name="Wang Z.-J."/>
        </authorList>
    </citation>
    <scope>NUCLEOTIDE SEQUENCE</scope>
    <source>
        <strain evidence="5">2943</strain>
    </source>
</reference>
<dbReference type="Pfam" id="PF04397">
    <property type="entry name" value="LytTR"/>
    <property type="match status" value="1"/>
</dbReference>
<dbReference type="FunFam" id="3.40.50.2300:FF:000051">
    <property type="entry name" value="Two-component response regulator yehT"/>
    <property type="match status" value="1"/>
</dbReference>
<dbReference type="GO" id="GO:0000156">
    <property type="term" value="F:phosphorelay response regulator activity"/>
    <property type="evidence" value="ECO:0007669"/>
    <property type="project" value="TreeGrafter"/>
</dbReference>
<dbReference type="PROSITE" id="PS50930">
    <property type="entry name" value="HTH_LYTTR"/>
    <property type="match status" value="1"/>
</dbReference>